<gene>
    <name evidence="3" type="ORF">QJS10_CPA05g01489</name>
</gene>
<organism evidence="3 4">
    <name type="scientific">Acorus calamus</name>
    <name type="common">Sweet flag</name>
    <dbReference type="NCBI Taxonomy" id="4465"/>
    <lineage>
        <taxon>Eukaryota</taxon>
        <taxon>Viridiplantae</taxon>
        <taxon>Streptophyta</taxon>
        <taxon>Embryophyta</taxon>
        <taxon>Tracheophyta</taxon>
        <taxon>Spermatophyta</taxon>
        <taxon>Magnoliopsida</taxon>
        <taxon>Liliopsida</taxon>
        <taxon>Acoraceae</taxon>
        <taxon>Acorus</taxon>
    </lineage>
</organism>
<dbReference type="PANTHER" id="PTHR47297:SF2">
    <property type="entry name" value="OS02G0606800 PROTEIN"/>
    <property type="match status" value="1"/>
</dbReference>
<dbReference type="AlphaFoldDB" id="A0AAV9EU79"/>
<dbReference type="SUPFAM" id="SSF52499">
    <property type="entry name" value="Isochorismatase-like hydrolases"/>
    <property type="match status" value="1"/>
</dbReference>
<dbReference type="PANTHER" id="PTHR47297">
    <property type="match status" value="1"/>
</dbReference>
<proteinExistence type="inferred from homology"/>
<evidence type="ECO:0000313" key="3">
    <source>
        <dbReference type="EMBL" id="KAK1316499.1"/>
    </source>
</evidence>
<dbReference type="EMBL" id="JAUJYO010000005">
    <property type="protein sequence ID" value="KAK1316499.1"/>
    <property type="molecule type" value="Genomic_DNA"/>
</dbReference>
<dbReference type="Gene3D" id="3.40.50.850">
    <property type="entry name" value="Isochorismatase-like"/>
    <property type="match status" value="1"/>
</dbReference>
<accession>A0AAV9EU79</accession>
<dbReference type="InterPro" id="IPR044717">
    <property type="entry name" value="NIC1"/>
</dbReference>
<name>A0AAV9EU79_ACOCL</name>
<dbReference type="InterPro" id="IPR036380">
    <property type="entry name" value="Isochorismatase-like_sf"/>
</dbReference>
<keyword evidence="4" id="KW-1185">Reference proteome</keyword>
<dbReference type="InterPro" id="IPR000868">
    <property type="entry name" value="Isochorismatase-like_dom"/>
</dbReference>
<evidence type="ECO:0000259" key="2">
    <source>
        <dbReference type="Pfam" id="PF00857"/>
    </source>
</evidence>
<dbReference type="Pfam" id="PF00857">
    <property type="entry name" value="Isochorismatase"/>
    <property type="match status" value="1"/>
</dbReference>
<reference evidence="3" key="1">
    <citation type="journal article" date="2023" name="Nat. Commun.">
        <title>Diploid and tetraploid genomes of Acorus and the evolution of monocots.</title>
        <authorList>
            <person name="Ma L."/>
            <person name="Liu K.W."/>
            <person name="Li Z."/>
            <person name="Hsiao Y.Y."/>
            <person name="Qi Y."/>
            <person name="Fu T."/>
            <person name="Tang G.D."/>
            <person name="Zhang D."/>
            <person name="Sun W.H."/>
            <person name="Liu D.K."/>
            <person name="Li Y."/>
            <person name="Chen G.Z."/>
            <person name="Liu X.D."/>
            <person name="Liao X.Y."/>
            <person name="Jiang Y.T."/>
            <person name="Yu X."/>
            <person name="Hao Y."/>
            <person name="Huang J."/>
            <person name="Zhao X.W."/>
            <person name="Ke S."/>
            <person name="Chen Y.Y."/>
            <person name="Wu W.L."/>
            <person name="Hsu J.L."/>
            <person name="Lin Y.F."/>
            <person name="Huang M.D."/>
            <person name="Li C.Y."/>
            <person name="Huang L."/>
            <person name="Wang Z.W."/>
            <person name="Zhao X."/>
            <person name="Zhong W.Y."/>
            <person name="Peng D.H."/>
            <person name="Ahmad S."/>
            <person name="Lan S."/>
            <person name="Zhang J.S."/>
            <person name="Tsai W.C."/>
            <person name="Van de Peer Y."/>
            <person name="Liu Z.J."/>
        </authorList>
    </citation>
    <scope>NUCLEOTIDE SEQUENCE</scope>
    <source>
        <strain evidence="3">CP</strain>
    </source>
</reference>
<comment type="similarity">
    <text evidence="1">Belongs to the isochorismatase family.</text>
</comment>
<comment type="caution">
    <text evidence="3">The sequence shown here is derived from an EMBL/GenBank/DDBJ whole genome shotgun (WGS) entry which is preliminary data.</text>
</comment>
<feature type="domain" description="Isochorismatase-like" evidence="2">
    <location>
        <begin position="27"/>
        <end position="109"/>
    </location>
</feature>
<evidence type="ECO:0000256" key="1">
    <source>
        <dbReference type="ARBA" id="ARBA00006336"/>
    </source>
</evidence>
<sequence>MEKLDLLKAEIPFEEESLVLSGDVKTGLVLVDIVNGFCTVGSGNLAPTEPNKQISTMVEESVRLARDFSAKKWPIFALLDTHYPNKPENPYPPHCITGSGEENLVPDHDDDHYSLCKTANEPAALQWLEKDVNKLNQFDNGEKINGNGGVDFLIFVSCEAFGGRNMHRCLRFGLRLYHVICTKSWTPGPFGGCRGVLAWMCYLCRPKSEGSLSTSTEEVDEYIKSCHCRN</sequence>
<protein>
    <recommendedName>
        <fullName evidence="2">Isochorismatase-like domain-containing protein</fullName>
    </recommendedName>
</protein>
<dbReference type="GO" id="GO:0019365">
    <property type="term" value="P:pyridine nucleotide salvage"/>
    <property type="evidence" value="ECO:0007669"/>
    <property type="project" value="InterPro"/>
</dbReference>
<dbReference type="GO" id="GO:0008936">
    <property type="term" value="F:nicotinamidase activity"/>
    <property type="evidence" value="ECO:0007669"/>
    <property type="project" value="InterPro"/>
</dbReference>
<dbReference type="Proteomes" id="UP001180020">
    <property type="component" value="Unassembled WGS sequence"/>
</dbReference>
<reference evidence="3" key="2">
    <citation type="submission" date="2023-06" db="EMBL/GenBank/DDBJ databases">
        <authorList>
            <person name="Ma L."/>
            <person name="Liu K.-W."/>
            <person name="Li Z."/>
            <person name="Hsiao Y.-Y."/>
            <person name="Qi Y."/>
            <person name="Fu T."/>
            <person name="Tang G."/>
            <person name="Zhang D."/>
            <person name="Sun W.-H."/>
            <person name="Liu D.-K."/>
            <person name="Li Y."/>
            <person name="Chen G.-Z."/>
            <person name="Liu X.-D."/>
            <person name="Liao X.-Y."/>
            <person name="Jiang Y.-T."/>
            <person name="Yu X."/>
            <person name="Hao Y."/>
            <person name="Huang J."/>
            <person name="Zhao X.-W."/>
            <person name="Ke S."/>
            <person name="Chen Y.-Y."/>
            <person name="Wu W.-L."/>
            <person name="Hsu J.-L."/>
            <person name="Lin Y.-F."/>
            <person name="Huang M.-D."/>
            <person name="Li C.-Y."/>
            <person name="Huang L."/>
            <person name="Wang Z.-W."/>
            <person name="Zhao X."/>
            <person name="Zhong W.-Y."/>
            <person name="Peng D.-H."/>
            <person name="Ahmad S."/>
            <person name="Lan S."/>
            <person name="Zhang J.-S."/>
            <person name="Tsai W.-C."/>
            <person name="Van De Peer Y."/>
            <person name="Liu Z.-J."/>
        </authorList>
    </citation>
    <scope>NUCLEOTIDE SEQUENCE</scope>
    <source>
        <strain evidence="3">CP</strain>
        <tissue evidence="3">Leaves</tissue>
    </source>
</reference>
<evidence type="ECO:0000313" key="4">
    <source>
        <dbReference type="Proteomes" id="UP001180020"/>
    </source>
</evidence>